<evidence type="ECO:0008006" key="2">
    <source>
        <dbReference type="Google" id="ProtNLM"/>
    </source>
</evidence>
<proteinExistence type="predicted"/>
<reference evidence="1" key="1">
    <citation type="submission" date="2023-09" db="UniProtKB">
        <authorList>
            <consortium name="Ensembl"/>
        </authorList>
    </citation>
    <scope>IDENTIFICATION</scope>
</reference>
<dbReference type="AlphaFoldDB" id="A0A8C0WTF8"/>
<dbReference type="Ensembl" id="ENSCCNT00000019319.1">
    <property type="protein sequence ID" value="ENSCCNP00000014746.1"/>
    <property type="gene ID" value="ENSCCNG00000015227.1"/>
</dbReference>
<organism evidence="1">
    <name type="scientific">Castor canadensis</name>
    <name type="common">American beaver</name>
    <dbReference type="NCBI Taxonomy" id="51338"/>
    <lineage>
        <taxon>Eukaryota</taxon>
        <taxon>Metazoa</taxon>
        <taxon>Chordata</taxon>
        <taxon>Craniata</taxon>
        <taxon>Vertebrata</taxon>
        <taxon>Euteleostomi</taxon>
        <taxon>Mammalia</taxon>
        <taxon>Eutheria</taxon>
        <taxon>Euarchontoglires</taxon>
        <taxon>Glires</taxon>
        <taxon>Rodentia</taxon>
        <taxon>Castorimorpha</taxon>
        <taxon>Castoridae</taxon>
        <taxon>Castor</taxon>
    </lineage>
</organism>
<name>A0A8C0WTF8_CASCN</name>
<sequence length="110" mass="12102">MGFGDLKSPDGLQVLSDYLADNCYIKDMCHQADVSVFEAVSSPLPANLCHAFCWYNHIKSYEKEKASLPGVKKSLGKYDPSSLEGTAESGATKRKDAYIDLFGSDEEIRS</sequence>
<protein>
    <recommendedName>
        <fullName evidence="2">Elongation factor 1-beta</fullName>
    </recommendedName>
</protein>
<evidence type="ECO:0000313" key="1">
    <source>
        <dbReference type="Ensembl" id="ENSCCNP00000014746.1"/>
    </source>
</evidence>
<accession>A0A8C0WTF8</accession>